<feature type="non-terminal residue" evidence="1">
    <location>
        <position position="1"/>
    </location>
</feature>
<keyword evidence="2" id="KW-1185">Reference proteome</keyword>
<name>A0ACB7ZTS8_9AGAM</name>
<proteinExistence type="predicted"/>
<protein>
    <submittedName>
        <fullName evidence="1">Uncharacterized protein</fullName>
    </submittedName>
</protein>
<dbReference type="EMBL" id="MU268468">
    <property type="protein sequence ID" value="KAH7904460.1"/>
    <property type="molecule type" value="Genomic_DNA"/>
</dbReference>
<gene>
    <name evidence="1" type="ORF">BJ138DRAFT_987633</name>
</gene>
<accession>A0ACB7ZTS8</accession>
<comment type="caution">
    <text evidence="1">The sequence shown here is derived from an EMBL/GenBank/DDBJ whole genome shotgun (WGS) entry which is preliminary data.</text>
</comment>
<evidence type="ECO:0000313" key="2">
    <source>
        <dbReference type="Proteomes" id="UP000790377"/>
    </source>
</evidence>
<dbReference type="Proteomes" id="UP000790377">
    <property type="component" value="Unassembled WGS sequence"/>
</dbReference>
<evidence type="ECO:0000313" key="1">
    <source>
        <dbReference type="EMBL" id="KAH7904460.1"/>
    </source>
</evidence>
<reference evidence="1" key="1">
    <citation type="journal article" date="2021" name="New Phytol.">
        <title>Evolutionary innovations through gain and loss of genes in the ectomycorrhizal Boletales.</title>
        <authorList>
            <person name="Wu G."/>
            <person name="Miyauchi S."/>
            <person name="Morin E."/>
            <person name="Kuo A."/>
            <person name="Drula E."/>
            <person name="Varga T."/>
            <person name="Kohler A."/>
            <person name="Feng B."/>
            <person name="Cao Y."/>
            <person name="Lipzen A."/>
            <person name="Daum C."/>
            <person name="Hundley H."/>
            <person name="Pangilinan J."/>
            <person name="Johnson J."/>
            <person name="Barry K."/>
            <person name="LaButti K."/>
            <person name="Ng V."/>
            <person name="Ahrendt S."/>
            <person name="Min B."/>
            <person name="Choi I.G."/>
            <person name="Park H."/>
            <person name="Plett J.M."/>
            <person name="Magnuson J."/>
            <person name="Spatafora J.W."/>
            <person name="Nagy L.G."/>
            <person name="Henrissat B."/>
            <person name="Grigoriev I.V."/>
            <person name="Yang Z.L."/>
            <person name="Xu J."/>
            <person name="Martin F.M."/>
        </authorList>
    </citation>
    <scope>NUCLEOTIDE SEQUENCE</scope>
    <source>
        <strain evidence="1">ATCC 28755</strain>
    </source>
</reference>
<sequence length="203" mass="23255">VPTTHPTHLRRVPASQIITGQHTTLFLEALGTLLRGLSLSYIPRHFDTFDLYSRLVFQLPAIAEVSSLKLKNIVRASPPIARNQRRPAEPAHLDFVFVQTSETNKFTEDTCLEGLRVAQVCAIFKVPDYFPSHEKLRSPLAYIEWFTPIQARDNNSGMFIVSRSTRMHRRHAEIVPINRIVRSCHLIPDFGRHKDPSWHADNV</sequence>
<feature type="non-terminal residue" evidence="1">
    <location>
        <position position="203"/>
    </location>
</feature>
<organism evidence="1 2">
    <name type="scientific">Hygrophoropsis aurantiaca</name>
    <dbReference type="NCBI Taxonomy" id="72124"/>
    <lineage>
        <taxon>Eukaryota</taxon>
        <taxon>Fungi</taxon>
        <taxon>Dikarya</taxon>
        <taxon>Basidiomycota</taxon>
        <taxon>Agaricomycotina</taxon>
        <taxon>Agaricomycetes</taxon>
        <taxon>Agaricomycetidae</taxon>
        <taxon>Boletales</taxon>
        <taxon>Coniophorineae</taxon>
        <taxon>Hygrophoropsidaceae</taxon>
        <taxon>Hygrophoropsis</taxon>
    </lineage>
</organism>